<comment type="caution">
    <text evidence="1">The sequence shown here is derived from an EMBL/GenBank/DDBJ whole genome shotgun (WGS) entry which is preliminary data.</text>
</comment>
<dbReference type="Gene3D" id="2.60.120.200">
    <property type="match status" value="1"/>
</dbReference>
<proteinExistence type="predicted"/>
<protein>
    <submittedName>
        <fullName evidence="1">Uncharacterized protein</fullName>
    </submittedName>
</protein>
<accession>A0A7Y9ICB8</accession>
<dbReference type="InterPro" id="IPR013320">
    <property type="entry name" value="ConA-like_dom_sf"/>
</dbReference>
<evidence type="ECO:0000313" key="2">
    <source>
        <dbReference type="Proteomes" id="UP000569914"/>
    </source>
</evidence>
<reference evidence="1 2" key="1">
    <citation type="submission" date="2020-07" db="EMBL/GenBank/DDBJ databases">
        <title>Sequencing the genomes of 1000 actinobacteria strains.</title>
        <authorList>
            <person name="Klenk H.-P."/>
        </authorList>
    </citation>
    <scope>NUCLEOTIDE SEQUENCE [LARGE SCALE GENOMIC DNA]</scope>
    <source>
        <strain evidence="1 2">DSM 22083</strain>
    </source>
</reference>
<keyword evidence="2" id="KW-1185">Reference proteome</keyword>
<dbReference type="AlphaFoldDB" id="A0A7Y9ICB8"/>
<dbReference type="EMBL" id="JACCBU010000001">
    <property type="protein sequence ID" value="NYE74180.1"/>
    <property type="molecule type" value="Genomic_DNA"/>
</dbReference>
<dbReference type="SUPFAM" id="SSF49899">
    <property type="entry name" value="Concanavalin A-like lectins/glucanases"/>
    <property type="match status" value="1"/>
</dbReference>
<name>A0A7Y9ICB8_9ACTN</name>
<gene>
    <name evidence="1" type="ORF">BKA15_005509</name>
</gene>
<organism evidence="1 2">
    <name type="scientific">Microlunatus parietis</name>
    <dbReference type="NCBI Taxonomy" id="682979"/>
    <lineage>
        <taxon>Bacteria</taxon>
        <taxon>Bacillati</taxon>
        <taxon>Actinomycetota</taxon>
        <taxon>Actinomycetes</taxon>
        <taxon>Propionibacteriales</taxon>
        <taxon>Propionibacteriaceae</taxon>
        <taxon>Microlunatus</taxon>
    </lineage>
</organism>
<dbReference type="InterPro" id="IPR015305">
    <property type="entry name" value="DUF1961"/>
</dbReference>
<evidence type="ECO:0000313" key="1">
    <source>
        <dbReference type="EMBL" id="NYE74180.1"/>
    </source>
</evidence>
<dbReference type="Pfam" id="PF09224">
    <property type="entry name" value="DUF1961"/>
    <property type="match status" value="1"/>
</dbReference>
<sequence>MRPASSELGELLYENPLAGARDLADFRMEGPGVISFPRGRLRLESTADPGAGQAANLVLWCPETFPSDVAVSWDFFPLHEPGLCILFFAARGRGGEDVLDPALAERNGPYEQYHHGDIDAYHVSYFRRRFPEEPRFHTCNLRKSHGFHLVAQGADPIPSVIEAEPPYRMMIVKCGAGSSSRSTGWCHCGGPTTAPSAARP</sequence>
<dbReference type="Proteomes" id="UP000569914">
    <property type="component" value="Unassembled WGS sequence"/>
</dbReference>